<evidence type="ECO:0000313" key="5">
    <source>
        <dbReference type="EMBL" id="APD75819.1"/>
    </source>
</evidence>
<keyword evidence="3" id="KW-0687">Ribonucleoprotein</keyword>
<dbReference type="GO" id="GO:0003723">
    <property type="term" value="F:RNA binding"/>
    <property type="evidence" value="ECO:0007669"/>
    <property type="project" value="InterPro"/>
</dbReference>
<evidence type="ECO:0000256" key="1">
    <source>
        <dbReference type="ARBA" id="ARBA00010761"/>
    </source>
</evidence>
<dbReference type="InterPro" id="IPR036419">
    <property type="entry name" value="Ribosomal_S3_C_sf"/>
</dbReference>
<dbReference type="AlphaFoldDB" id="A0A1J0RD54"/>
<dbReference type="EMBL" id="KY021079">
    <property type="protein sequence ID" value="APD75819.1"/>
    <property type="molecule type" value="Genomic_DNA"/>
</dbReference>
<gene>
    <name evidence="5" type="primary">rps3</name>
    <name evidence="5" type="ORF">BGL49_007</name>
</gene>
<keyword evidence="5" id="KW-0496">Mitochondrion</keyword>
<accession>A0A1J0RD54</accession>
<evidence type="ECO:0000259" key="4">
    <source>
        <dbReference type="Pfam" id="PF00189"/>
    </source>
</evidence>
<feature type="domain" description="Small ribosomal subunit protein uS3 C-terminal" evidence="4">
    <location>
        <begin position="244"/>
        <end position="309"/>
    </location>
</feature>
<dbReference type="InterPro" id="IPR057258">
    <property type="entry name" value="Ribosomal_uS3"/>
</dbReference>
<dbReference type="SUPFAM" id="SSF54814">
    <property type="entry name" value="Prokaryotic type KH domain (KH-domain type II)"/>
    <property type="match status" value="1"/>
</dbReference>
<dbReference type="GO" id="GO:0003735">
    <property type="term" value="F:structural constituent of ribosome"/>
    <property type="evidence" value="ECO:0007669"/>
    <property type="project" value="InterPro"/>
</dbReference>
<dbReference type="PANTHER" id="PTHR11760">
    <property type="entry name" value="30S/40S RIBOSOMAL PROTEIN S3"/>
    <property type="match status" value="1"/>
</dbReference>
<reference evidence="5" key="1">
    <citation type="submission" date="2016-10" db="EMBL/GenBank/DDBJ databases">
        <title>Complete mitochondrial genome of the freshwater diatom Asterionella formosa.</title>
        <authorList>
            <person name="Villain A."/>
            <person name="Kojadinovic M."/>
            <person name="Puppo C."/>
            <person name="Prioretti L."/>
            <person name="Hubert P."/>
            <person name="Zhang Y."/>
            <person name="Gregori G."/>
            <person name="Roulet A."/>
            <person name="Roques C."/>
            <person name="Claverie J.-M."/>
            <person name="Gontero B."/>
            <person name="Blanc G."/>
        </authorList>
    </citation>
    <scope>NUCLEOTIDE SEQUENCE</scope>
    <source>
        <strain evidence="5">BGM1</strain>
    </source>
</reference>
<proteinExistence type="inferred from homology"/>
<sequence>MGQKVNPIIFRLGILKNEWRSKYFEKNLEEFSLYSFQNIQIKRYLDQFLNESGLILHDYKMYFNETSLHLYVSYFVTSKILLNISKVKRKKFETKTVCNSSKISIFLKNKLQIYKRYEKFLLINKFRYQTIIDKNSFIEQILESLTVFLNRRLNILIIFQQVRKGLSLNFNNLNYLDKKILKNKFLFFRRYLREPFFKDMFHLLILSVKLKSSASLLSNFISNRLVKMKKHTQFFFLLKHILIILQKTKISKIRGVKIKIKGRFNGKSKASSKFIIVGQVPVQTLVTKIDYSESISYTFNGTFGVKVWIVYKN</sequence>
<dbReference type="GO" id="GO:0022627">
    <property type="term" value="C:cytosolic small ribosomal subunit"/>
    <property type="evidence" value="ECO:0007669"/>
    <property type="project" value="TreeGrafter"/>
</dbReference>
<evidence type="ECO:0000256" key="3">
    <source>
        <dbReference type="ARBA" id="ARBA00023274"/>
    </source>
</evidence>
<dbReference type="GeneID" id="30510683"/>
<dbReference type="Pfam" id="PF00189">
    <property type="entry name" value="Ribosomal_S3_C"/>
    <property type="match status" value="1"/>
</dbReference>
<organism evidence="5">
    <name type="scientific">Asterionella formosa</name>
    <dbReference type="NCBI Taxonomy" id="210441"/>
    <lineage>
        <taxon>Eukaryota</taxon>
        <taxon>Sar</taxon>
        <taxon>Stramenopiles</taxon>
        <taxon>Ochrophyta</taxon>
        <taxon>Bacillariophyta</taxon>
        <taxon>Fragilariophyceae</taxon>
        <taxon>Fragilariophycidae</taxon>
        <taxon>Fragilariales</taxon>
        <taxon>Fragilariaceae</taxon>
        <taxon>Asterionella</taxon>
    </lineage>
</organism>
<dbReference type="SUPFAM" id="SSF54821">
    <property type="entry name" value="Ribosomal protein S3 C-terminal domain"/>
    <property type="match status" value="1"/>
</dbReference>
<dbReference type="Gene3D" id="3.30.1140.32">
    <property type="entry name" value="Ribosomal protein S3, C-terminal domain"/>
    <property type="match status" value="1"/>
</dbReference>
<comment type="similarity">
    <text evidence="1">Belongs to the universal ribosomal protein uS3 family.</text>
</comment>
<dbReference type="InterPro" id="IPR001351">
    <property type="entry name" value="Ribosomal_uS3_C"/>
</dbReference>
<geneLocation type="mitochondrion" evidence="5"/>
<dbReference type="InterPro" id="IPR009019">
    <property type="entry name" value="KH_sf_prok-type"/>
</dbReference>
<dbReference type="GO" id="GO:0006412">
    <property type="term" value="P:translation"/>
    <property type="evidence" value="ECO:0007669"/>
    <property type="project" value="InterPro"/>
</dbReference>
<dbReference type="PANTHER" id="PTHR11760:SF19">
    <property type="entry name" value="SMALL RIBOSOMAL SUBUNIT PROTEIN US3C"/>
    <property type="match status" value="1"/>
</dbReference>
<name>A0A1J0RD54_9STRA</name>
<dbReference type="RefSeq" id="YP_009326058.1">
    <property type="nucleotide sequence ID" value="NC_032029.1"/>
</dbReference>
<protein>
    <submittedName>
        <fullName evidence="5">Ribosomal protein S3</fullName>
    </submittedName>
</protein>
<keyword evidence="2 5" id="KW-0689">Ribosomal protein</keyword>
<evidence type="ECO:0000256" key="2">
    <source>
        <dbReference type="ARBA" id="ARBA00022980"/>
    </source>
</evidence>